<protein>
    <recommendedName>
        <fullName evidence="1">DUF374 domain-containing protein</fullName>
    </recommendedName>
</protein>
<evidence type="ECO:0000313" key="3">
    <source>
        <dbReference type="Proteomes" id="UP000294614"/>
    </source>
</evidence>
<sequence length="207" mass="23488">MALIKFVIKLYLFTFRYRLKGYEQFNELASQKKRIVFLLWHNQLMGIVGFRNKNHRFVTMISRSKDGDMFTPIVESMGNNKVVRASSSRGAAAGTLEMLEFMNSGWHGAMAADGPKGPKYQVKSGGLYLAKKADCILVPLLMDCTRFWRTRSWDNFIIPKPFSKITMVFGEPIYVSGSLDKETMAAELADVQNKMMESTSANCKNIL</sequence>
<dbReference type="EMBL" id="SMGG01000006">
    <property type="protein sequence ID" value="TCK59534.1"/>
    <property type="molecule type" value="Genomic_DNA"/>
</dbReference>
<dbReference type="AlphaFoldDB" id="A0A4R1K5T7"/>
<dbReference type="Pfam" id="PF04028">
    <property type="entry name" value="DUF374"/>
    <property type="match status" value="1"/>
</dbReference>
<dbReference type="CDD" id="cd07983">
    <property type="entry name" value="LPLAT_DUF374-like"/>
    <property type="match status" value="1"/>
</dbReference>
<proteinExistence type="predicted"/>
<comment type="caution">
    <text evidence="2">The sequence shown here is derived from an EMBL/GenBank/DDBJ whole genome shotgun (WGS) entry which is preliminary data.</text>
</comment>
<evidence type="ECO:0000313" key="2">
    <source>
        <dbReference type="EMBL" id="TCK59534.1"/>
    </source>
</evidence>
<keyword evidence="3" id="KW-1185">Reference proteome</keyword>
<reference evidence="2 3" key="1">
    <citation type="submission" date="2019-03" db="EMBL/GenBank/DDBJ databases">
        <title>Genomic Encyclopedia of Type Strains, Phase IV (KMG-IV): sequencing the most valuable type-strain genomes for metagenomic binning, comparative biology and taxonomic classification.</title>
        <authorList>
            <person name="Goeker M."/>
        </authorList>
    </citation>
    <scope>NUCLEOTIDE SEQUENCE [LARGE SCALE GENOMIC DNA]</scope>
    <source>
        <strain evidence="2 3">DSM 24984</strain>
    </source>
</reference>
<dbReference type="Proteomes" id="UP000294614">
    <property type="component" value="Unassembled WGS sequence"/>
</dbReference>
<dbReference type="SUPFAM" id="SSF69593">
    <property type="entry name" value="Glycerol-3-phosphate (1)-acyltransferase"/>
    <property type="match status" value="1"/>
</dbReference>
<organism evidence="2 3">
    <name type="scientific">Seleniivibrio woodruffii</name>
    <dbReference type="NCBI Taxonomy" id="1078050"/>
    <lineage>
        <taxon>Bacteria</taxon>
        <taxon>Pseudomonadati</taxon>
        <taxon>Deferribacterota</taxon>
        <taxon>Deferribacteres</taxon>
        <taxon>Deferribacterales</taxon>
        <taxon>Geovibrionaceae</taxon>
        <taxon>Seleniivibrio</taxon>
    </lineage>
</organism>
<dbReference type="InterPro" id="IPR007172">
    <property type="entry name" value="DUF374"/>
</dbReference>
<gene>
    <name evidence="2" type="ORF">C8D98_2468</name>
</gene>
<dbReference type="RefSeq" id="WP_165871322.1">
    <property type="nucleotide sequence ID" value="NZ_SMGG01000006.1"/>
</dbReference>
<feature type="domain" description="DUF374" evidence="1">
    <location>
        <begin position="51"/>
        <end position="118"/>
    </location>
</feature>
<name>A0A4R1K5T7_9BACT</name>
<accession>A0A4R1K5T7</accession>
<evidence type="ECO:0000259" key="1">
    <source>
        <dbReference type="Pfam" id="PF04028"/>
    </source>
</evidence>